<gene>
    <name evidence="2" type="ORF">Mame_01772</name>
</gene>
<feature type="signal peptide" evidence="1">
    <location>
        <begin position="1"/>
        <end position="19"/>
    </location>
</feature>
<evidence type="ECO:0000313" key="2">
    <source>
        <dbReference type="EMBL" id="AQZ51117.1"/>
    </source>
</evidence>
<sequence precursor="true">MKSLLPIVFSLCLAAPALANDKLNNDVRVLAGIAGDLRVVSENCLIIYDPLVGMHVAEALITVPNIDMEAVLDLINKEYEKSRHYTGSECYPDDDERLKTLNNLYNTLLDGLQQSVARGDYG</sequence>
<name>A0A1U9Z092_9HYPH</name>
<keyword evidence="1" id="KW-0732">Signal</keyword>
<keyword evidence="3" id="KW-1185">Reference proteome</keyword>
<evidence type="ECO:0000313" key="3">
    <source>
        <dbReference type="Proteomes" id="UP000191135"/>
    </source>
</evidence>
<organism evidence="2 3">
    <name type="scientific">Martelella mediterranea DSM 17316</name>
    <dbReference type="NCBI Taxonomy" id="1122214"/>
    <lineage>
        <taxon>Bacteria</taxon>
        <taxon>Pseudomonadati</taxon>
        <taxon>Pseudomonadota</taxon>
        <taxon>Alphaproteobacteria</taxon>
        <taxon>Hyphomicrobiales</taxon>
        <taxon>Aurantimonadaceae</taxon>
        <taxon>Martelella</taxon>
    </lineage>
</organism>
<reference evidence="2 3" key="1">
    <citation type="submission" date="2017-03" db="EMBL/GenBank/DDBJ databases">
        <title>Foreign affairs: Plasmid Transfer between Roseobacters and Rhizobia.</title>
        <authorList>
            <person name="Bartling P."/>
            <person name="Bunk B."/>
            <person name="Overmann J."/>
            <person name="Brinkmann H."/>
            <person name="Petersen J."/>
        </authorList>
    </citation>
    <scope>NUCLEOTIDE SEQUENCE [LARGE SCALE GENOMIC DNA]</scope>
    <source>
        <strain evidence="2 3">MACL11</strain>
    </source>
</reference>
<proteinExistence type="predicted"/>
<dbReference type="AlphaFoldDB" id="A0A1U9Z092"/>
<dbReference type="EMBL" id="CP020330">
    <property type="protein sequence ID" value="AQZ51117.1"/>
    <property type="molecule type" value="Genomic_DNA"/>
</dbReference>
<dbReference type="Proteomes" id="UP000191135">
    <property type="component" value="Chromosome"/>
</dbReference>
<evidence type="ECO:0000256" key="1">
    <source>
        <dbReference type="SAM" id="SignalP"/>
    </source>
</evidence>
<protein>
    <submittedName>
        <fullName evidence="2">Uncharacterized protein</fullName>
    </submittedName>
</protein>
<accession>A0A1U9Z092</accession>
<feature type="chain" id="PRO_5010702682" evidence="1">
    <location>
        <begin position="20"/>
        <end position="122"/>
    </location>
</feature>
<dbReference type="KEGG" id="mmed:Mame_01772"/>